<gene>
    <name evidence="2" type="ORF">SAMN06296036_12010</name>
</gene>
<keyword evidence="1" id="KW-1133">Transmembrane helix</keyword>
<protein>
    <submittedName>
        <fullName evidence="2">Uncharacterized protein</fullName>
    </submittedName>
</protein>
<reference evidence="3" key="1">
    <citation type="submission" date="2017-04" db="EMBL/GenBank/DDBJ databases">
        <authorList>
            <person name="Varghese N."/>
            <person name="Submissions S."/>
        </authorList>
    </citation>
    <scope>NUCLEOTIDE SEQUENCE [LARGE SCALE GENOMIC DNA]</scope>
    <source>
        <strain evidence="3">RKEM611</strain>
    </source>
</reference>
<sequence length="45" mass="5003">MGIGDIFVLIMSGLSIWKIWDGTSSLTARLMMFGFLGFILSSLYL</sequence>
<accession>A0A1Y6CKV5</accession>
<keyword evidence="1" id="KW-0812">Transmembrane</keyword>
<evidence type="ECO:0000313" key="2">
    <source>
        <dbReference type="EMBL" id="SMF59519.1"/>
    </source>
</evidence>
<keyword evidence="3" id="KW-1185">Reference proteome</keyword>
<keyword evidence="1" id="KW-0472">Membrane</keyword>
<organism evidence="2 3">
    <name type="scientific">Pseudobacteriovorax antillogorgiicola</name>
    <dbReference type="NCBI Taxonomy" id="1513793"/>
    <lineage>
        <taxon>Bacteria</taxon>
        <taxon>Pseudomonadati</taxon>
        <taxon>Bdellovibrionota</taxon>
        <taxon>Oligoflexia</taxon>
        <taxon>Oligoflexales</taxon>
        <taxon>Pseudobacteriovoracaceae</taxon>
        <taxon>Pseudobacteriovorax</taxon>
    </lineage>
</organism>
<dbReference type="EMBL" id="FWZT01000020">
    <property type="protein sequence ID" value="SMF59519.1"/>
    <property type="molecule type" value="Genomic_DNA"/>
</dbReference>
<name>A0A1Y6CKV5_9BACT</name>
<dbReference type="AlphaFoldDB" id="A0A1Y6CKV5"/>
<proteinExistence type="predicted"/>
<evidence type="ECO:0000313" key="3">
    <source>
        <dbReference type="Proteomes" id="UP000192907"/>
    </source>
</evidence>
<dbReference type="Proteomes" id="UP000192907">
    <property type="component" value="Unassembled WGS sequence"/>
</dbReference>
<evidence type="ECO:0000256" key="1">
    <source>
        <dbReference type="SAM" id="Phobius"/>
    </source>
</evidence>
<feature type="transmembrane region" description="Helical" evidence="1">
    <location>
        <begin position="26"/>
        <end position="44"/>
    </location>
</feature>
<dbReference type="STRING" id="1513793.SAMN06296036_12010"/>